<dbReference type="Pfam" id="PF04749">
    <property type="entry name" value="PLAC8"/>
    <property type="match status" value="1"/>
</dbReference>
<dbReference type="STRING" id="1450538.A0A2V5I0B1"/>
<sequence>MENSREWKYGFWDCCSPFKTCCLAFWCPCCLYGRTASRLNNPTLEKHTSLNQDCCIFYLASCCGLSFIPLMMKRARLRANFELEGSSCGDCFKSCCCSICTLMQMEKEVKSRSELLETEGYQVPADMRYK</sequence>
<organism evidence="1 2">
    <name type="scientific">Aspergillus violaceofuscus (strain CBS 115571)</name>
    <dbReference type="NCBI Taxonomy" id="1450538"/>
    <lineage>
        <taxon>Eukaryota</taxon>
        <taxon>Fungi</taxon>
        <taxon>Dikarya</taxon>
        <taxon>Ascomycota</taxon>
        <taxon>Pezizomycotina</taxon>
        <taxon>Eurotiomycetes</taxon>
        <taxon>Eurotiomycetidae</taxon>
        <taxon>Eurotiales</taxon>
        <taxon>Aspergillaceae</taxon>
        <taxon>Aspergillus</taxon>
    </lineage>
</organism>
<dbReference type="PANTHER" id="PTHR15907">
    <property type="entry name" value="DUF614 FAMILY PROTEIN-RELATED"/>
    <property type="match status" value="1"/>
</dbReference>
<reference evidence="1 2" key="1">
    <citation type="submission" date="2018-02" db="EMBL/GenBank/DDBJ databases">
        <title>The genomes of Aspergillus section Nigri reveals drivers in fungal speciation.</title>
        <authorList>
            <consortium name="DOE Joint Genome Institute"/>
            <person name="Vesth T.C."/>
            <person name="Nybo J."/>
            <person name="Theobald S."/>
            <person name="Brandl J."/>
            <person name="Frisvad J.C."/>
            <person name="Nielsen K.F."/>
            <person name="Lyhne E.K."/>
            <person name="Kogle M.E."/>
            <person name="Kuo A."/>
            <person name="Riley R."/>
            <person name="Clum A."/>
            <person name="Nolan M."/>
            <person name="Lipzen A."/>
            <person name="Salamov A."/>
            <person name="Henrissat B."/>
            <person name="Wiebenga A."/>
            <person name="De vries R.P."/>
            <person name="Grigoriev I.V."/>
            <person name="Mortensen U.H."/>
            <person name="Andersen M.R."/>
            <person name="Baker S.E."/>
        </authorList>
    </citation>
    <scope>NUCLEOTIDE SEQUENCE [LARGE SCALE GENOMIC DNA]</scope>
    <source>
        <strain evidence="1 2">CBS 115571</strain>
    </source>
</reference>
<dbReference type="Proteomes" id="UP000249829">
    <property type="component" value="Unassembled WGS sequence"/>
</dbReference>
<dbReference type="AlphaFoldDB" id="A0A2V5I0B1"/>
<protein>
    <submittedName>
        <fullName evidence="1">PLAC8-domain-containing protein</fullName>
    </submittedName>
</protein>
<dbReference type="EMBL" id="KZ825260">
    <property type="protein sequence ID" value="PYI13146.1"/>
    <property type="molecule type" value="Genomic_DNA"/>
</dbReference>
<dbReference type="OMA" id="CCYTCWC"/>
<name>A0A2V5I0B1_ASPV1</name>
<keyword evidence="2" id="KW-1185">Reference proteome</keyword>
<proteinExistence type="predicted"/>
<gene>
    <name evidence="1" type="ORF">BO99DRAFT_348171</name>
</gene>
<dbReference type="NCBIfam" id="TIGR01571">
    <property type="entry name" value="A_thal_Cys_rich"/>
    <property type="match status" value="1"/>
</dbReference>
<accession>A0A2V5I0B1</accession>
<evidence type="ECO:0000313" key="1">
    <source>
        <dbReference type="EMBL" id="PYI13146.1"/>
    </source>
</evidence>
<evidence type="ECO:0000313" key="2">
    <source>
        <dbReference type="Proteomes" id="UP000249829"/>
    </source>
</evidence>
<dbReference type="InterPro" id="IPR006461">
    <property type="entry name" value="PLAC_motif_containing"/>
</dbReference>